<dbReference type="GO" id="GO:0005634">
    <property type="term" value="C:nucleus"/>
    <property type="evidence" value="ECO:0007669"/>
    <property type="project" value="TreeGrafter"/>
</dbReference>
<dbReference type="GO" id="GO:0031122">
    <property type="term" value="P:cytoplasmic microtubule organization"/>
    <property type="evidence" value="ECO:0007669"/>
    <property type="project" value="TreeGrafter"/>
</dbReference>
<feature type="region of interest" description="Disordered" evidence="2">
    <location>
        <begin position="1"/>
        <end position="28"/>
    </location>
</feature>
<comment type="caution">
    <text evidence="4">The sequence shown here is derived from an EMBL/GenBank/DDBJ whole genome shotgun (WGS) entry which is preliminary data.</text>
</comment>
<dbReference type="PANTHER" id="PTHR18916:SF88">
    <property type="entry name" value="CAP-GLY DOMAIN-CONTAINING PROTEIN"/>
    <property type="match status" value="1"/>
</dbReference>
<dbReference type="AlphaFoldDB" id="A0A9D4BAY8"/>
<evidence type="ECO:0000256" key="1">
    <source>
        <dbReference type="PROSITE-ProRule" id="PRU00023"/>
    </source>
</evidence>
<dbReference type="GO" id="GO:0051010">
    <property type="term" value="F:microtubule plus-end binding"/>
    <property type="evidence" value="ECO:0007669"/>
    <property type="project" value="TreeGrafter"/>
</dbReference>
<protein>
    <recommendedName>
        <fullName evidence="3">CAP-Gly domain-containing protein</fullName>
    </recommendedName>
</protein>
<dbReference type="GO" id="GO:0005938">
    <property type="term" value="C:cell cortex"/>
    <property type="evidence" value="ECO:0007669"/>
    <property type="project" value="TreeGrafter"/>
</dbReference>
<feature type="domain" description="CAP-Gly" evidence="3">
    <location>
        <begin position="553"/>
        <end position="595"/>
    </location>
</feature>
<sequence>MTLEESSEERSPLKPLHSLSNEPPDEPRLRPMIHRCVDPPVCEDCQKLELAFFDPGCSGCHEILVSPSTKIPEIFAIMRQWTPQTQQNIDILVNEILQRGGHINDRDGLTDMTLLHYASKSGAAGIGDANLAAEVVSMLLSKGADPHIRCRWTSMTALHYAAYFDVVPVIKILLKTTKGIDINSRCAEFDNGTPLHIAASNLAHEAVKVLLQNGANSHLKDSMDRKPLDCIPDPSELDSDPDMPKTVIKLKKTLTDADNDSGKRPPPNYDLVQSKVTLQALGISLGDKVIVGGVKTGTLRYCGPTEFAPGVWAGIELDDEAGKNDGSIGGISYFHCSPKHGIFAPIGKVAKPGTVVKASSPAKTTAPVNQGTVDVSHVTSKVDSGLNKSRGNSISSLAEIEAGDRVIVAGQRKGTVRFVGETKFAPGSWFGIELDRAAGKNDGSVNGVKYFTCQPKHGVFAPLSRIQKLGDKRFSSNESLDTISWGAVSERVDRRAVSASHHRDGRPRTPVKRPKSGTNESIMRTPGSSSNYKLEIGMSVFCNNELGCVRYIGPTDFGEGVWIGVELRTAKGKHDGSVQGKRYFSCRPDHGLIVRPNKITVRGINGSRLVTEFYGAHATENGLNHTESKDIVK</sequence>
<reference evidence="4" key="2">
    <citation type="submission" date="2020-11" db="EMBL/GenBank/DDBJ databases">
        <authorList>
            <person name="McCartney M.A."/>
            <person name="Auch B."/>
            <person name="Kono T."/>
            <person name="Mallez S."/>
            <person name="Becker A."/>
            <person name="Gohl D.M."/>
            <person name="Silverstein K.A.T."/>
            <person name="Koren S."/>
            <person name="Bechman K.B."/>
            <person name="Herman A."/>
            <person name="Abrahante J.E."/>
            <person name="Garbe J."/>
        </authorList>
    </citation>
    <scope>NUCLEOTIDE SEQUENCE</scope>
    <source>
        <strain evidence="4">Duluth1</strain>
        <tissue evidence="4">Whole animal</tissue>
    </source>
</reference>
<name>A0A9D4BAY8_DREPO</name>
<dbReference type="Pfam" id="PF12796">
    <property type="entry name" value="Ank_2"/>
    <property type="match status" value="1"/>
</dbReference>
<dbReference type="SUPFAM" id="SSF48403">
    <property type="entry name" value="Ankyrin repeat"/>
    <property type="match status" value="1"/>
</dbReference>
<proteinExistence type="predicted"/>
<dbReference type="GO" id="GO:0035371">
    <property type="term" value="C:microtubule plus-end"/>
    <property type="evidence" value="ECO:0007669"/>
    <property type="project" value="TreeGrafter"/>
</dbReference>
<dbReference type="PROSITE" id="PS50245">
    <property type="entry name" value="CAP_GLY_2"/>
    <property type="match status" value="3"/>
</dbReference>
<dbReference type="InterPro" id="IPR000938">
    <property type="entry name" value="CAP-Gly_domain"/>
</dbReference>
<feature type="region of interest" description="Disordered" evidence="2">
    <location>
        <begin position="494"/>
        <end position="528"/>
    </location>
</feature>
<evidence type="ECO:0000256" key="2">
    <source>
        <dbReference type="SAM" id="MobiDB-lite"/>
    </source>
</evidence>
<feature type="repeat" description="ANK" evidence="1">
    <location>
        <begin position="190"/>
        <end position="222"/>
    </location>
</feature>
<dbReference type="Gene3D" id="1.25.40.20">
    <property type="entry name" value="Ankyrin repeat-containing domain"/>
    <property type="match status" value="1"/>
</dbReference>
<dbReference type="Gene3D" id="2.30.30.190">
    <property type="entry name" value="CAP Gly-rich-like domain"/>
    <property type="match status" value="3"/>
</dbReference>
<dbReference type="SMART" id="SM00248">
    <property type="entry name" value="ANK"/>
    <property type="match status" value="3"/>
</dbReference>
<feature type="compositionally biased region" description="Basic residues" evidence="2">
    <location>
        <begin position="503"/>
        <end position="515"/>
    </location>
</feature>
<reference evidence="4" key="1">
    <citation type="journal article" date="2019" name="bioRxiv">
        <title>The Genome of the Zebra Mussel, Dreissena polymorpha: A Resource for Invasive Species Research.</title>
        <authorList>
            <person name="McCartney M.A."/>
            <person name="Auch B."/>
            <person name="Kono T."/>
            <person name="Mallez S."/>
            <person name="Zhang Y."/>
            <person name="Obille A."/>
            <person name="Becker A."/>
            <person name="Abrahante J.E."/>
            <person name="Garbe J."/>
            <person name="Badalamenti J.P."/>
            <person name="Herman A."/>
            <person name="Mangelson H."/>
            <person name="Liachko I."/>
            <person name="Sullivan S."/>
            <person name="Sone E.D."/>
            <person name="Koren S."/>
            <person name="Silverstein K.A.T."/>
            <person name="Beckman K.B."/>
            <person name="Gohl D.M."/>
        </authorList>
    </citation>
    <scope>NUCLEOTIDE SEQUENCE</scope>
    <source>
        <strain evidence="4">Duluth1</strain>
        <tissue evidence="4">Whole animal</tissue>
    </source>
</reference>
<dbReference type="SMART" id="SM01052">
    <property type="entry name" value="CAP_GLY"/>
    <property type="match status" value="3"/>
</dbReference>
<organism evidence="4 5">
    <name type="scientific">Dreissena polymorpha</name>
    <name type="common">Zebra mussel</name>
    <name type="synonym">Mytilus polymorpha</name>
    <dbReference type="NCBI Taxonomy" id="45954"/>
    <lineage>
        <taxon>Eukaryota</taxon>
        <taxon>Metazoa</taxon>
        <taxon>Spiralia</taxon>
        <taxon>Lophotrochozoa</taxon>
        <taxon>Mollusca</taxon>
        <taxon>Bivalvia</taxon>
        <taxon>Autobranchia</taxon>
        <taxon>Heteroconchia</taxon>
        <taxon>Euheterodonta</taxon>
        <taxon>Imparidentia</taxon>
        <taxon>Neoheterodontei</taxon>
        <taxon>Myida</taxon>
        <taxon>Dreissenoidea</taxon>
        <taxon>Dreissenidae</taxon>
        <taxon>Dreissena</taxon>
    </lineage>
</organism>
<dbReference type="Proteomes" id="UP000828390">
    <property type="component" value="Unassembled WGS sequence"/>
</dbReference>
<feature type="compositionally biased region" description="Polar residues" evidence="2">
    <location>
        <begin position="516"/>
        <end position="528"/>
    </location>
</feature>
<dbReference type="PANTHER" id="PTHR18916">
    <property type="entry name" value="DYNACTIN 1-RELATED MICROTUBULE-BINDING"/>
    <property type="match status" value="1"/>
</dbReference>
<dbReference type="EMBL" id="JAIWYP010000016">
    <property type="protein sequence ID" value="KAH3695826.1"/>
    <property type="molecule type" value="Genomic_DNA"/>
</dbReference>
<evidence type="ECO:0000313" key="4">
    <source>
        <dbReference type="EMBL" id="KAH3695826.1"/>
    </source>
</evidence>
<dbReference type="PROSITE" id="PS50297">
    <property type="entry name" value="ANK_REP_REGION"/>
    <property type="match status" value="1"/>
</dbReference>
<evidence type="ECO:0000313" key="5">
    <source>
        <dbReference type="Proteomes" id="UP000828390"/>
    </source>
</evidence>
<gene>
    <name evidence="4" type="ORF">DPMN_083284</name>
</gene>
<dbReference type="InterPro" id="IPR002110">
    <property type="entry name" value="Ankyrin_rpt"/>
</dbReference>
<keyword evidence="1" id="KW-0040">ANK repeat</keyword>
<feature type="domain" description="CAP-Gly" evidence="3">
    <location>
        <begin position="420"/>
        <end position="462"/>
    </location>
</feature>
<accession>A0A9D4BAY8</accession>
<dbReference type="PROSITE" id="PS00845">
    <property type="entry name" value="CAP_GLY_1"/>
    <property type="match status" value="3"/>
</dbReference>
<evidence type="ECO:0000259" key="3">
    <source>
        <dbReference type="PROSITE" id="PS50245"/>
    </source>
</evidence>
<dbReference type="PROSITE" id="PS50088">
    <property type="entry name" value="ANK_REPEAT"/>
    <property type="match status" value="1"/>
</dbReference>
<keyword evidence="5" id="KW-1185">Reference proteome</keyword>
<dbReference type="InterPro" id="IPR036859">
    <property type="entry name" value="CAP-Gly_dom_sf"/>
</dbReference>
<dbReference type="Pfam" id="PF01302">
    <property type="entry name" value="CAP_GLY"/>
    <property type="match status" value="3"/>
</dbReference>
<dbReference type="InterPro" id="IPR036770">
    <property type="entry name" value="Ankyrin_rpt-contain_sf"/>
</dbReference>
<dbReference type="SUPFAM" id="SSF74924">
    <property type="entry name" value="Cap-Gly domain"/>
    <property type="match status" value="3"/>
</dbReference>
<feature type="domain" description="CAP-Gly" evidence="3">
    <location>
        <begin position="303"/>
        <end position="345"/>
    </location>
</feature>